<proteinExistence type="predicted"/>
<evidence type="ECO:0000313" key="2">
    <source>
        <dbReference type="Proteomes" id="UP001060215"/>
    </source>
</evidence>
<accession>A0ACC0I7L7</accession>
<dbReference type="Proteomes" id="UP001060215">
    <property type="component" value="Chromosome 6"/>
</dbReference>
<protein>
    <submittedName>
        <fullName evidence="1">Uncharacterized protein ycf45</fullName>
    </submittedName>
</protein>
<comment type="caution">
    <text evidence="1">The sequence shown here is derived from an EMBL/GenBank/DDBJ whole genome shotgun (WGS) entry which is preliminary data.</text>
</comment>
<evidence type="ECO:0000313" key="1">
    <source>
        <dbReference type="EMBL" id="KAI8021139.1"/>
    </source>
</evidence>
<reference evidence="1 2" key="1">
    <citation type="journal article" date="2022" name="Plant J.">
        <title>Chromosome-level genome of Camellia lanceoleosa provides a valuable resource for understanding genome evolution and self-incompatibility.</title>
        <authorList>
            <person name="Gong W."/>
            <person name="Xiao S."/>
            <person name="Wang L."/>
            <person name="Liao Z."/>
            <person name="Chang Y."/>
            <person name="Mo W."/>
            <person name="Hu G."/>
            <person name="Li W."/>
            <person name="Zhao G."/>
            <person name="Zhu H."/>
            <person name="Hu X."/>
            <person name="Ji K."/>
            <person name="Xiang X."/>
            <person name="Song Q."/>
            <person name="Yuan D."/>
            <person name="Jin S."/>
            <person name="Zhang L."/>
        </authorList>
    </citation>
    <scope>NUCLEOTIDE SEQUENCE [LARGE SCALE GENOMIC DNA]</scope>
    <source>
        <strain evidence="1">SQ_2022a</strain>
    </source>
</reference>
<name>A0ACC0I7L7_9ERIC</name>
<dbReference type="EMBL" id="CM045763">
    <property type="protein sequence ID" value="KAI8021139.1"/>
    <property type="molecule type" value="Genomic_DNA"/>
</dbReference>
<keyword evidence="2" id="KW-1185">Reference proteome</keyword>
<gene>
    <name evidence="1" type="ORF">LOK49_LG03G01313</name>
</gene>
<sequence>MVLIEVVENHMPQVIVIVEIGTKLEAMAASTIAQRGIQLVATTHGVTIKNLIMNPSLEMLVGGIQSMTLGDEETSRRRVLKTVLERKGPSTFTCGVDIISKNEQRVHSNLEATVDTILLGGL</sequence>
<organism evidence="1 2">
    <name type="scientific">Camellia lanceoleosa</name>
    <dbReference type="NCBI Taxonomy" id="1840588"/>
    <lineage>
        <taxon>Eukaryota</taxon>
        <taxon>Viridiplantae</taxon>
        <taxon>Streptophyta</taxon>
        <taxon>Embryophyta</taxon>
        <taxon>Tracheophyta</taxon>
        <taxon>Spermatophyta</taxon>
        <taxon>Magnoliopsida</taxon>
        <taxon>eudicotyledons</taxon>
        <taxon>Gunneridae</taxon>
        <taxon>Pentapetalae</taxon>
        <taxon>asterids</taxon>
        <taxon>Ericales</taxon>
        <taxon>Theaceae</taxon>
        <taxon>Camellia</taxon>
    </lineage>
</organism>